<dbReference type="AlphaFoldDB" id="A0A238Y6H2"/>
<dbReference type="InterPro" id="IPR036291">
    <property type="entry name" value="NAD(P)-bd_dom_sf"/>
</dbReference>
<evidence type="ECO:0000256" key="2">
    <source>
        <dbReference type="ARBA" id="ARBA00001911"/>
    </source>
</evidence>
<dbReference type="InterPro" id="IPR005886">
    <property type="entry name" value="UDP_G4E"/>
</dbReference>
<comment type="similarity">
    <text evidence="4 10">Belongs to the NAD(P)-dependent epimerase/dehydratase family.</text>
</comment>
<dbReference type="Gene3D" id="3.40.50.720">
    <property type="entry name" value="NAD(P)-binding Rossmann-like Domain"/>
    <property type="match status" value="1"/>
</dbReference>
<dbReference type="GO" id="GO:0003978">
    <property type="term" value="F:UDP-glucose 4-epimerase activity"/>
    <property type="evidence" value="ECO:0007669"/>
    <property type="project" value="UniProtKB-UniRule"/>
</dbReference>
<evidence type="ECO:0000256" key="3">
    <source>
        <dbReference type="ARBA" id="ARBA00004947"/>
    </source>
</evidence>
<dbReference type="EMBL" id="FZOC01000001">
    <property type="protein sequence ID" value="SNR66815.1"/>
    <property type="molecule type" value="Genomic_DNA"/>
</dbReference>
<evidence type="ECO:0000256" key="4">
    <source>
        <dbReference type="ARBA" id="ARBA00007637"/>
    </source>
</evidence>
<dbReference type="InterPro" id="IPR001509">
    <property type="entry name" value="Epimerase_deHydtase"/>
</dbReference>
<dbReference type="PANTHER" id="PTHR43725:SF53">
    <property type="entry name" value="UDP-ARABINOSE 4-EPIMERASE 1"/>
    <property type="match status" value="1"/>
</dbReference>
<keyword evidence="8 10" id="KW-0413">Isomerase</keyword>
<dbReference type="GO" id="GO:0033499">
    <property type="term" value="P:galactose catabolic process via UDP-galactose, Leloir pathway"/>
    <property type="evidence" value="ECO:0007669"/>
    <property type="project" value="TreeGrafter"/>
</dbReference>
<evidence type="ECO:0000256" key="5">
    <source>
        <dbReference type="ARBA" id="ARBA00013189"/>
    </source>
</evidence>
<dbReference type="OrthoDB" id="9801785at2"/>
<dbReference type="NCBIfam" id="TIGR01179">
    <property type="entry name" value="galE"/>
    <property type="match status" value="1"/>
</dbReference>
<dbReference type="Proteomes" id="UP000198324">
    <property type="component" value="Unassembled WGS sequence"/>
</dbReference>
<comment type="subunit">
    <text evidence="10">Homodimer.</text>
</comment>
<evidence type="ECO:0000259" key="11">
    <source>
        <dbReference type="Pfam" id="PF01370"/>
    </source>
</evidence>
<dbReference type="Pfam" id="PF01370">
    <property type="entry name" value="Epimerase"/>
    <property type="match status" value="1"/>
</dbReference>
<keyword evidence="13" id="KW-1185">Reference proteome</keyword>
<dbReference type="RefSeq" id="WP_089271804.1">
    <property type="nucleotide sequence ID" value="NZ_FZOC01000001.1"/>
</dbReference>
<dbReference type="SUPFAM" id="SSF51735">
    <property type="entry name" value="NAD(P)-binding Rossmann-fold domains"/>
    <property type="match status" value="1"/>
</dbReference>
<evidence type="ECO:0000256" key="10">
    <source>
        <dbReference type="RuleBase" id="RU366046"/>
    </source>
</evidence>
<accession>A0A238Y6H2</accession>
<reference evidence="12 13" key="1">
    <citation type="submission" date="2017-06" db="EMBL/GenBank/DDBJ databases">
        <authorList>
            <person name="Kim H.J."/>
            <person name="Triplett B.A."/>
        </authorList>
    </citation>
    <scope>NUCLEOTIDE SEQUENCE [LARGE SCALE GENOMIC DNA]</scope>
    <source>
        <strain evidence="12 13">DSM 13116</strain>
    </source>
</reference>
<name>A0A238Y6H2_9BACT</name>
<evidence type="ECO:0000256" key="6">
    <source>
        <dbReference type="ARBA" id="ARBA00018569"/>
    </source>
</evidence>
<keyword evidence="7 10" id="KW-0520">NAD</keyword>
<comment type="pathway">
    <text evidence="3 10">Carbohydrate metabolism; galactose metabolism.</text>
</comment>
<dbReference type="UniPathway" id="UPA00214"/>
<dbReference type="EC" id="5.1.3.2" evidence="5 10"/>
<evidence type="ECO:0000256" key="9">
    <source>
        <dbReference type="ARBA" id="ARBA00023277"/>
    </source>
</evidence>
<protein>
    <recommendedName>
        <fullName evidence="6 10">UDP-glucose 4-epimerase</fullName>
        <ecNumber evidence="5 10">5.1.3.2</ecNumber>
    </recommendedName>
</protein>
<feature type="domain" description="NAD-dependent epimerase/dehydratase" evidence="11">
    <location>
        <begin position="4"/>
        <end position="254"/>
    </location>
</feature>
<keyword evidence="9 10" id="KW-0119">Carbohydrate metabolism</keyword>
<evidence type="ECO:0000313" key="13">
    <source>
        <dbReference type="Proteomes" id="UP000198324"/>
    </source>
</evidence>
<evidence type="ECO:0000256" key="7">
    <source>
        <dbReference type="ARBA" id="ARBA00023027"/>
    </source>
</evidence>
<organism evidence="12 13">
    <name type="scientific">Humidesulfovibrio mexicanus</name>
    <dbReference type="NCBI Taxonomy" id="147047"/>
    <lineage>
        <taxon>Bacteria</taxon>
        <taxon>Pseudomonadati</taxon>
        <taxon>Thermodesulfobacteriota</taxon>
        <taxon>Desulfovibrionia</taxon>
        <taxon>Desulfovibrionales</taxon>
        <taxon>Desulfovibrionaceae</taxon>
        <taxon>Humidesulfovibrio</taxon>
    </lineage>
</organism>
<comment type="catalytic activity">
    <reaction evidence="1 10">
        <text>UDP-alpha-D-glucose = UDP-alpha-D-galactose</text>
        <dbReference type="Rhea" id="RHEA:22168"/>
        <dbReference type="ChEBI" id="CHEBI:58885"/>
        <dbReference type="ChEBI" id="CHEBI:66914"/>
        <dbReference type="EC" id="5.1.3.2"/>
    </reaction>
</comment>
<evidence type="ECO:0000256" key="8">
    <source>
        <dbReference type="ARBA" id="ARBA00023235"/>
    </source>
</evidence>
<evidence type="ECO:0000313" key="12">
    <source>
        <dbReference type="EMBL" id="SNR66815.1"/>
    </source>
</evidence>
<sequence>MPKILVTGGAGYIGSHTCLALVQGGYDVLVLDNLSTGRKEMVLPPARLVHGDLSDSGLVRELLHREAPDAVIHFAASIVAPESVAAPLKYYCNNVSTTASLALAVVEARVPHFVFSSSAAVYGTAQGCTVDEASPVEPITPYGSSKLMCERILHDAALAHPGFVPVSLRYFNVAGADPEGRLGNVTPDATHLIKVACLTALRVRPVLQVFGTDYPTPDGTCTRDYVHVSDLADVHVAMLRHLEQGGRGGVFNCGYGRGFSVRQIVETVRKVSGVDFPVEHVDRRPGDPPSLVADCSKLVKATGWKPRRDAIEDIVRDTLEWERRRLRQAAD</sequence>
<gene>
    <name evidence="12" type="ORF">SAMN04488503_0741</name>
</gene>
<comment type="cofactor">
    <cofactor evidence="2 10">
        <name>NAD(+)</name>
        <dbReference type="ChEBI" id="CHEBI:57540"/>
    </cofactor>
</comment>
<dbReference type="CDD" id="cd05247">
    <property type="entry name" value="UDP_G4E_1_SDR_e"/>
    <property type="match status" value="1"/>
</dbReference>
<proteinExistence type="inferred from homology"/>
<dbReference type="PANTHER" id="PTHR43725">
    <property type="entry name" value="UDP-GLUCOSE 4-EPIMERASE"/>
    <property type="match status" value="1"/>
</dbReference>
<evidence type="ECO:0000256" key="1">
    <source>
        <dbReference type="ARBA" id="ARBA00000083"/>
    </source>
</evidence>
<dbReference type="Gene3D" id="3.90.25.10">
    <property type="entry name" value="UDP-galactose 4-epimerase, domain 1"/>
    <property type="match status" value="1"/>
</dbReference>